<reference evidence="1 2" key="1">
    <citation type="submission" date="2020-12" db="EMBL/GenBank/DDBJ databases">
        <title>Geomonas sp. Red259, isolated from paddy soil.</title>
        <authorList>
            <person name="Xu Z."/>
            <person name="Zhang Z."/>
            <person name="Masuda Y."/>
            <person name="Itoh H."/>
            <person name="Senoo K."/>
        </authorList>
    </citation>
    <scope>NUCLEOTIDE SEQUENCE [LARGE SCALE GENOMIC DNA]</scope>
    <source>
        <strain evidence="1 2">Red259</strain>
    </source>
</reference>
<dbReference type="Proteomes" id="UP000641025">
    <property type="component" value="Unassembled WGS sequence"/>
</dbReference>
<evidence type="ECO:0000313" key="2">
    <source>
        <dbReference type="Proteomes" id="UP000641025"/>
    </source>
</evidence>
<comment type="caution">
    <text evidence="1">The sequence shown here is derived from an EMBL/GenBank/DDBJ whole genome shotgun (WGS) entry which is preliminary data.</text>
</comment>
<dbReference type="EMBL" id="JAEMHK010000003">
    <property type="protein sequence ID" value="MBJ6799744.1"/>
    <property type="molecule type" value="Genomic_DNA"/>
</dbReference>
<dbReference type="RefSeq" id="WP_199394246.1">
    <property type="nucleotide sequence ID" value="NZ_JAEMHK010000003.1"/>
</dbReference>
<organism evidence="1 2">
    <name type="scientific">Geomonas propionica</name>
    <dbReference type="NCBI Taxonomy" id="2798582"/>
    <lineage>
        <taxon>Bacteria</taxon>
        <taxon>Pseudomonadati</taxon>
        <taxon>Thermodesulfobacteriota</taxon>
        <taxon>Desulfuromonadia</taxon>
        <taxon>Geobacterales</taxon>
        <taxon>Geobacteraceae</taxon>
        <taxon>Geomonas</taxon>
    </lineage>
</organism>
<gene>
    <name evidence="1" type="ORF">JFN90_06290</name>
</gene>
<keyword evidence="2" id="KW-1185">Reference proteome</keyword>
<dbReference type="InterPro" id="IPR058690">
    <property type="entry name" value="BrxE"/>
</dbReference>
<accession>A0ABS0YP65</accession>
<protein>
    <submittedName>
        <fullName evidence="1">BrxE family protein</fullName>
    </submittedName>
</protein>
<dbReference type="Pfam" id="PF26412">
    <property type="entry name" value="BrxE"/>
    <property type="match status" value="1"/>
</dbReference>
<proteinExistence type="predicted"/>
<sequence>MNIPSLERLLKLRLVVARIGEMDNARWWNTNKLLGSMGTTALKRGFPVSHNFAQARAVFAVATARSQEIFPHPHGTITLWCLPAELEDEFNNSFQEWHDSLDVWTPFFESIKALSGSDLIAALKELNLIDDSIIESTKSLRRSAENRAVMLPSAHHIDDQLITMLACAFSLSESGSPTIPYVKVEA</sequence>
<evidence type="ECO:0000313" key="1">
    <source>
        <dbReference type="EMBL" id="MBJ6799744.1"/>
    </source>
</evidence>
<name>A0ABS0YP65_9BACT</name>
<dbReference type="NCBIfam" id="NF033447">
    <property type="entry name" value="BrxE_fam"/>
    <property type="match status" value="1"/>
</dbReference>